<evidence type="ECO:0000256" key="3">
    <source>
        <dbReference type="ARBA" id="ARBA00012071"/>
    </source>
</evidence>
<comment type="pathway">
    <text evidence="2 13">Glycolipid biosynthesis; lipid IV(A) biosynthesis; lipid IV(A) from (3R)-3-hydroxytetradecanoyl-[acyl-carrier-protein] and UDP-N-acetyl-alpha-D-glucosamine: step 6/6.</text>
</comment>
<keyword evidence="7 13" id="KW-0808">Transferase</keyword>
<dbReference type="InterPro" id="IPR003758">
    <property type="entry name" value="LpxK"/>
</dbReference>
<protein>
    <recommendedName>
        <fullName evidence="4 13">Tetraacyldisaccharide 4'-kinase</fullName>
        <ecNumber evidence="3 13">2.7.1.130</ecNumber>
    </recommendedName>
    <alternativeName>
        <fullName evidence="12 13">Lipid A 4'-kinase</fullName>
    </alternativeName>
</protein>
<dbReference type="InterPro" id="IPR027417">
    <property type="entry name" value="P-loop_NTPase"/>
</dbReference>
<dbReference type="SUPFAM" id="SSF52540">
    <property type="entry name" value="P-loop containing nucleoside triphosphate hydrolases"/>
    <property type="match status" value="1"/>
</dbReference>
<accession>A0ABX0V4V3</accession>
<dbReference type="PANTHER" id="PTHR42724">
    <property type="entry name" value="TETRAACYLDISACCHARIDE 4'-KINASE"/>
    <property type="match status" value="1"/>
</dbReference>
<dbReference type="NCBIfam" id="TIGR00682">
    <property type="entry name" value="lpxK"/>
    <property type="match status" value="1"/>
</dbReference>
<keyword evidence="10 13" id="KW-0067">ATP-binding</keyword>
<evidence type="ECO:0000313" key="14">
    <source>
        <dbReference type="EMBL" id="NIJ59534.1"/>
    </source>
</evidence>
<evidence type="ECO:0000256" key="8">
    <source>
        <dbReference type="ARBA" id="ARBA00022741"/>
    </source>
</evidence>
<dbReference type="EC" id="2.7.1.130" evidence="3 13"/>
<dbReference type="EMBL" id="JAASQI010000009">
    <property type="protein sequence ID" value="NIJ59534.1"/>
    <property type="molecule type" value="Genomic_DNA"/>
</dbReference>
<evidence type="ECO:0000256" key="5">
    <source>
        <dbReference type="ARBA" id="ARBA00022516"/>
    </source>
</evidence>
<feature type="binding site" evidence="13">
    <location>
        <begin position="52"/>
        <end position="59"/>
    </location>
    <ligand>
        <name>ATP</name>
        <dbReference type="ChEBI" id="CHEBI:30616"/>
    </ligand>
</feature>
<evidence type="ECO:0000256" key="11">
    <source>
        <dbReference type="ARBA" id="ARBA00023098"/>
    </source>
</evidence>
<keyword evidence="9 13" id="KW-0418">Kinase</keyword>
<keyword evidence="5 13" id="KW-0444">Lipid biosynthesis</keyword>
<comment type="similarity">
    <text evidence="13">Belongs to the LpxK family.</text>
</comment>
<reference evidence="14 15" key="1">
    <citation type="submission" date="2020-03" db="EMBL/GenBank/DDBJ databases">
        <title>Genomic Encyclopedia of Type Strains, Phase IV (KMG-IV): sequencing the most valuable type-strain genomes for metagenomic binning, comparative biology and taxonomic classification.</title>
        <authorList>
            <person name="Goeker M."/>
        </authorList>
    </citation>
    <scope>NUCLEOTIDE SEQUENCE [LARGE SCALE GENOMIC DNA]</scope>
    <source>
        <strain evidence="14 15">DSM 103870</strain>
    </source>
</reference>
<dbReference type="Proteomes" id="UP001429580">
    <property type="component" value="Unassembled WGS sequence"/>
</dbReference>
<evidence type="ECO:0000256" key="9">
    <source>
        <dbReference type="ARBA" id="ARBA00022777"/>
    </source>
</evidence>
<evidence type="ECO:0000313" key="15">
    <source>
        <dbReference type="Proteomes" id="UP001429580"/>
    </source>
</evidence>
<evidence type="ECO:0000256" key="13">
    <source>
        <dbReference type="HAMAP-Rule" id="MF_00409"/>
    </source>
</evidence>
<comment type="caution">
    <text evidence="14">The sequence shown here is derived from an EMBL/GenBank/DDBJ whole genome shotgun (WGS) entry which is preliminary data.</text>
</comment>
<comment type="function">
    <text evidence="1 13">Transfers the gamma-phosphate of ATP to the 4'-position of a tetraacyldisaccharide 1-phosphate intermediate (termed DS-1-P) to form tetraacyldisaccharide 1,4'-bis-phosphate (lipid IVA).</text>
</comment>
<dbReference type="Pfam" id="PF02606">
    <property type="entry name" value="LpxK"/>
    <property type="match status" value="1"/>
</dbReference>
<keyword evidence="8 13" id="KW-0547">Nucleotide-binding</keyword>
<dbReference type="PANTHER" id="PTHR42724:SF1">
    <property type="entry name" value="TETRAACYLDISACCHARIDE 4'-KINASE, MITOCHONDRIAL-RELATED"/>
    <property type="match status" value="1"/>
</dbReference>
<sequence>MRAPDFWWPSTPTFAARCLQPVGAVYGTITSRRMRLAGAVPGKPVICVGNFTAGGAGKTPTAIALARRLAALGHGIAFLTRGYGGRQRGPLLLGHDDPHDEPATEYTHVDVGDEPLLLARYAPVMVARDRRAGLDALLADGGVRPDVVIMDDGLQNPSISRTLSFAVVDAQTGIGNGLCIPAGPLRAPLAQQLPHVDALIVIGSGTAGDRVIAAAAAMGKPVFAAHLEADADAARLVRGRRVLAFAGIGRPEKFFDTLEKIGAEIVQRKAFPDHAPFTPAQIAALEDEALRNDLLPVTTEKDAVRLLALTAAPHLRASMAVLPVEVVFDDEDGLRAYLARALPEPSAPLLDTGT</sequence>
<organism evidence="14 15">
    <name type="scientific">Pseudochelatococcus lubricantis</name>
    <dbReference type="NCBI Taxonomy" id="1538102"/>
    <lineage>
        <taxon>Bacteria</taxon>
        <taxon>Pseudomonadati</taxon>
        <taxon>Pseudomonadota</taxon>
        <taxon>Alphaproteobacteria</taxon>
        <taxon>Hyphomicrobiales</taxon>
        <taxon>Chelatococcaceae</taxon>
        <taxon>Pseudochelatococcus</taxon>
    </lineage>
</organism>
<evidence type="ECO:0000256" key="4">
    <source>
        <dbReference type="ARBA" id="ARBA00016436"/>
    </source>
</evidence>
<dbReference type="RefSeq" id="WP_166954972.1">
    <property type="nucleotide sequence ID" value="NZ_JAASQI010000009.1"/>
</dbReference>
<gene>
    <name evidence="13" type="primary">lpxK</name>
    <name evidence="14" type="ORF">FHS82_003392</name>
</gene>
<dbReference type="GO" id="GO:0009029">
    <property type="term" value="F:lipid-A 4'-kinase activity"/>
    <property type="evidence" value="ECO:0007669"/>
    <property type="project" value="UniProtKB-EC"/>
</dbReference>
<keyword evidence="11 13" id="KW-0443">Lipid metabolism</keyword>
<evidence type="ECO:0000256" key="1">
    <source>
        <dbReference type="ARBA" id="ARBA00002274"/>
    </source>
</evidence>
<evidence type="ECO:0000256" key="2">
    <source>
        <dbReference type="ARBA" id="ARBA00004870"/>
    </source>
</evidence>
<keyword evidence="6 13" id="KW-0441">Lipid A biosynthesis</keyword>
<dbReference type="HAMAP" id="MF_00409">
    <property type="entry name" value="LpxK"/>
    <property type="match status" value="1"/>
</dbReference>
<evidence type="ECO:0000256" key="12">
    <source>
        <dbReference type="ARBA" id="ARBA00029757"/>
    </source>
</evidence>
<proteinExistence type="inferred from homology"/>
<evidence type="ECO:0000256" key="10">
    <source>
        <dbReference type="ARBA" id="ARBA00022840"/>
    </source>
</evidence>
<evidence type="ECO:0000256" key="6">
    <source>
        <dbReference type="ARBA" id="ARBA00022556"/>
    </source>
</evidence>
<keyword evidence="15" id="KW-1185">Reference proteome</keyword>
<name>A0ABX0V4V3_9HYPH</name>
<comment type="catalytic activity">
    <reaction evidence="13">
        <text>a lipid A disaccharide + ATP = a lipid IVA + ADP + H(+)</text>
        <dbReference type="Rhea" id="RHEA:67840"/>
        <dbReference type="ChEBI" id="CHEBI:15378"/>
        <dbReference type="ChEBI" id="CHEBI:30616"/>
        <dbReference type="ChEBI" id="CHEBI:176343"/>
        <dbReference type="ChEBI" id="CHEBI:176425"/>
        <dbReference type="ChEBI" id="CHEBI:456216"/>
        <dbReference type="EC" id="2.7.1.130"/>
    </reaction>
</comment>
<evidence type="ECO:0000256" key="7">
    <source>
        <dbReference type="ARBA" id="ARBA00022679"/>
    </source>
</evidence>